<evidence type="ECO:0000313" key="3">
    <source>
        <dbReference type="Proteomes" id="UP001501358"/>
    </source>
</evidence>
<keyword evidence="3" id="KW-1185">Reference proteome</keyword>
<name>A0ABN3M689_9ACTN</name>
<proteinExistence type="predicted"/>
<accession>A0ABN3M689</accession>
<sequence>MTRFHSALPDAPGVRAGRDAGPGRAQGGRSGCWWGAMEALREAAAARGGGEGAVLTLAQGGGDRKGFAPTGRGGAAARTVLSGKEVRSGTGPGGDLRVSYGAARPCPGGPHRGWNTAVTGRYG</sequence>
<comment type="caution">
    <text evidence="2">The sequence shown here is derived from an EMBL/GenBank/DDBJ whole genome shotgun (WGS) entry which is preliminary data.</text>
</comment>
<dbReference type="Proteomes" id="UP001501358">
    <property type="component" value="Unassembled WGS sequence"/>
</dbReference>
<feature type="region of interest" description="Disordered" evidence="1">
    <location>
        <begin position="1"/>
        <end position="30"/>
    </location>
</feature>
<gene>
    <name evidence="2" type="ORF">GCM10010406_36080</name>
</gene>
<feature type="region of interest" description="Disordered" evidence="1">
    <location>
        <begin position="84"/>
        <end position="112"/>
    </location>
</feature>
<dbReference type="EMBL" id="BAAATA010000022">
    <property type="protein sequence ID" value="GAA2496552.1"/>
    <property type="molecule type" value="Genomic_DNA"/>
</dbReference>
<protein>
    <submittedName>
        <fullName evidence="2">Uncharacterized protein</fullName>
    </submittedName>
</protein>
<reference evidence="2 3" key="1">
    <citation type="journal article" date="2019" name="Int. J. Syst. Evol. Microbiol.">
        <title>The Global Catalogue of Microorganisms (GCM) 10K type strain sequencing project: providing services to taxonomists for standard genome sequencing and annotation.</title>
        <authorList>
            <consortium name="The Broad Institute Genomics Platform"/>
            <consortium name="The Broad Institute Genome Sequencing Center for Infectious Disease"/>
            <person name="Wu L."/>
            <person name="Ma J."/>
        </authorList>
    </citation>
    <scope>NUCLEOTIDE SEQUENCE [LARGE SCALE GENOMIC DNA]</scope>
    <source>
        <strain evidence="2 3">JCM 6307</strain>
    </source>
</reference>
<evidence type="ECO:0000256" key="1">
    <source>
        <dbReference type="SAM" id="MobiDB-lite"/>
    </source>
</evidence>
<evidence type="ECO:0000313" key="2">
    <source>
        <dbReference type="EMBL" id="GAA2496552.1"/>
    </source>
</evidence>
<organism evidence="2 3">
    <name type="scientific">Streptomyces thermolineatus</name>
    <dbReference type="NCBI Taxonomy" id="44033"/>
    <lineage>
        <taxon>Bacteria</taxon>
        <taxon>Bacillati</taxon>
        <taxon>Actinomycetota</taxon>
        <taxon>Actinomycetes</taxon>
        <taxon>Kitasatosporales</taxon>
        <taxon>Streptomycetaceae</taxon>
        <taxon>Streptomyces</taxon>
    </lineage>
</organism>